<feature type="transmembrane region" description="Helical" evidence="1">
    <location>
        <begin position="1060"/>
        <end position="1078"/>
    </location>
</feature>
<feature type="transmembrane region" description="Helical" evidence="1">
    <location>
        <begin position="1115"/>
        <end position="1133"/>
    </location>
</feature>
<evidence type="ECO:0000256" key="1">
    <source>
        <dbReference type="SAM" id="Phobius"/>
    </source>
</evidence>
<dbReference type="RefSeq" id="WP_211630960.1">
    <property type="nucleotide sequence ID" value="NZ_CP073100.1"/>
</dbReference>
<evidence type="ECO:0000256" key="2">
    <source>
        <dbReference type="SAM" id="SignalP"/>
    </source>
</evidence>
<feature type="signal peptide" evidence="2">
    <location>
        <begin position="1"/>
        <end position="21"/>
    </location>
</feature>
<evidence type="ECO:0000313" key="3">
    <source>
        <dbReference type="EMBL" id="QUE50821.1"/>
    </source>
</evidence>
<reference evidence="3" key="1">
    <citation type="submission" date="2021-04" db="EMBL/GenBank/DDBJ databases">
        <title>Luteolibacter sp. 32A isolated from the skin of an Anderson's salamander (Ambystoma andersonii).</title>
        <authorList>
            <person name="Spergser J."/>
            <person name="Busse H.-J."/>
        </authorList>
    </citation>
    <scope>NUCLEOTIDE SEQUENCE</scope>
    <source>
        <strain evidence="3">32A</strain>
    </source>
</reference>
<evidence type="ECO:0000313" key="4">
    <source>
        <dbReference type="Proteomes" id="UP000676169"/>
    </source>
</evidence>
<protein>
    <submittedName>
        <fullName evidence="3">Uncharacterized protein</fullName>
    </submittedName>
</protein>
<accession>A0A975IYV8</accession>
<sequence length="2262" mass="242294">MKAIVLILITLLAIAAAQEQARVDVGNGVALVPVEKVRAPVPLFFSATAGTTTKVGLDAAEGRFDLAFKILQGKPETLSLSLHGKGEVTGVTGDNLKDWSVRTEADGSRFLDLHPDTGKVTDTWTVQVTTRSDLRGSRNEAAILLPGLGKASGFSLAATLEPAADVDLRVLKAEGLVPVEGGNNRKFQGSALPLLTLAISRGGTAPRELELVNATLAGTGTAQGDHVSFTLTAEARSTKAGATCILLLGNAALAGDASGDGWHVRLKREGDNYVHELVADRAGSFPASIAFQAPLKRKGDWRVADFTLPSGVVVPLRLEGLGDKVSFDRTLPVAPERDGTNWRGFLPANGRVNLAWKGSREEAEGALFFSSTEVTEIRVGSGLLRELSSLRFRVLQGKLNAITLKLDGPGEILSVQGEQVLGWTVREEGGARRLEVTLNRPIEGEGELRIEAQAALGSFPVKTTPLRFTPQGTLRHSGWVRVASQGAVRLEVQNTSGMMQLAPGQFPIGGGENLRQASVYRFPSADRSFDISADQVLPEVGVNEVTLYEIAETDRRILADLELDIREAPLREWELAVPEDFAVAGVTGAAVADFNVAGAATGGKRIVKVLFNQPVDGRQLVSLRLEKNEAAKAGTWDLPVLDFPGAKSRRGFVGVISAPGFRVTPAKSTALAEVPLTFFPKQAQGLQQAFRLRDAAWSASMKIEALGQNVQADVFHLYSLKAGAAYGSVLMNYFVVGAPATEWRIAVPAGIGNIDITGQSVGKDWRREGDVVVVPLSRPVLGAGTVLLTFEQPMSARGGVISPGAVRPLNVQSERGYVQVVSPLQVNHTVAKSEGPLLKLEANELPPEYRLLTSAPTLGAWQYTARDFTIDLDVKWFATGETAEQVVDFLKLSSQISRDGQIVTDARFFVKSRGRAALRLKLPEGSRLWETRVDGTAANAREDGADTLVPLPAKNDPNDPVEVVLRYGAQAKRASSPTLAAPVLDAPVVIGEWLVGGDANRRLLPDGGNAELVRPVREPNGFQRVAIYARKPAAFIGVLAIASLIIGVKSGSRWRAFTSLIAGLALSAACVGAAMMVWRHTTFNPPPLEYAAPVVAPGQQVSIEVANIAPWRANVSWLGVIAVLGGLGLMVHGAVKHSRLSIGGGAALIGLGLLAQIGGAPWFFVLLAIVALVLRVIPVLPRLRMPRAAPAAAALLAGLLWFAPAPVRAAEAQAAESIVQQWKITDGRLQGEIDLTVRGEAGDRFLLLRPPAVLSNFQGTGLRVIKAPVDNKDTYFVVMDAAGKGTGRASFEMPLAKPQDGWQLPTGTAATQRVTVRWTEPGWEFVSASAASTTPLAGVGEKESGATLVLAPQADAVIQARPRQRDVGAETTRYFSEVSNLFLPGPGVVNGRHRVTIRPTQGRVTSLVLRVPEAFTVGDVTDGPVGGWRFDPRTRELRVAIEPAQQAAFAFTVESQRGTEALPLELALSPLRVTDSAGEVGLLALGFGDDAQPETVTPKGLSVVNLEDFDQRLVPADPKGRPLALVQRVFRYGAEEAGLTVRVAPVAPELRVESRQVLSLGEDRMVLAVDLAVTITRTGVFRVVLEVPEGLEIEAVTGDALSHWTESKDGGKRLVTLHLNGRTLGRQNFSLSLASPPPGAQASWNIPRVITREAARETGTLIVVPERGLQVRAVVRDKVSQLDPRELGDNPQARDAMRPGALAFRLLQSDWKLAMAVERLDPWVTAQVLHEVTLREGQMLHHLSLRYKIENAAVKSLRVTIPGLDAAAVGTVRATGPGVGDLVPVAGTPGTWEIRFQRGVAGDAAIELEYQSQSKGGGSESVAPVILEQVRQLSYFVAIRAGGRLELKAPSAPRGWERTDWAVVRNALPQAAGAAAPGLSYRVAEAEGPLPVVVERHDLAGSLKLRVASGQLTTLLSPRGDALTAVDLKMEVVEKGTLRLRLPEKASLFNVLVNDEGAPLVREGNHWLFYVFPAPEGGRPASVRFVYSAGSGTDLKLQGPALEVPTENSTWRDVPLENLTWRVLVPDGWKLAGHDGDFDLKDEASAGVFRLEDYQSFVRRKRASDAKDAVALLDQANDWLARGEQDKAGQALSKAARANTLDAASNEDARVQLRQLKTQQAVLGLNTRRQRLYLDNKAEVSQLQNAQIEQAASDNPVLQGNYNYNPQQFDQYVAGNTADENSALKAIANRIVTQQLAAEPAPVALDVTLPQRGTVLTFGRSVQVDGGKTMTLNLDLKKKRTGSYWLGGLMCLVLGGLVCRRK</sequence>
<dbReference type="Proteomes" id="UP000676169">
    <property type="component" value="Chromosome"/>
</dbReference>
<feature type="transmembrane region" description="Helical" evidence="1">
    <location>
        <begin position="2242"/>
        <end position="2259"/>
    </location>
</feature>
<dbReference type="EMBL" id="CP073100">
    <property type="protein sequence ID" value="QUE50821.1"/>
    <property type="molecule type" value="Genomic_DNA"/>
</dbReference>
<name>A0A975IYV8_9BACT</name>
<gene>
    <name evidence="3" type="ORF">KBB96_18420</name>
</gene>
<keyword evidence="1" id="KW-0812">Transmembrane</keyword>
<keyword evidence="4" id="KW-1185">Reference proteome</keyword>
<keyword evidence="1" id="KW-1133">Transmembrane helix</keyword>
<feature type="transmembrane region" description="Helical" evidence="1">
    <location>
        <begin position="1032"/>
        <end position="1048"/>
    </location>
</feature>
<organism evidence="3 4">
    <name type="scientific">Luteolibacter ambystomatis</name>
    <dbReference type="NCBI Taxonomy" id="2824561"/>
    <lineage>
        <taxon>Bacteria</taxon>
        <taxon>Pseudomonadati</taxon>
        <taxon>Verrucomicrobiota</taxon>
        <taxon>Verrucomicrobiia</taxon>
        <taxon>Verrucomicrobiales</taxon>
        <taxon>Verrucomicrobiaceae</taxon>
        <taxon>Luteolibacter</taxon>
    </lineage>
</organism>
<keyword evidence="1" id="KW-0472">Membrane</keyword>
<feature type="chain" id="PRO_5037309613" evidence="2">
    <location>
        <begin position="22"/>
        <end position="2262"/>
    </location>
</feature>
<keyword evidence="2" id="KW-0732">Signal</keyword>
<dbReference type="KEGG" id="lamb:KBB96_18420"/>
<proteinExistence type="predicted"/>